<protein>
    <submittedName>
        <fullName evidence="1">Uncharacterized protein</fullName>
    </submittedName>
</protein>
<accession>W2C2G7</accession>
<comment type="caution">
    <text evidence="1">The sequence shown here is derived from an EMBL/GenBank/DDBJ whole genome shotgun (WGS) entry which is preliminary data.</text>
</comment>
<reference evidence="1 2" key="1">
    <citation type="submission" date="2013-11" db="EMBL/GenBank/DDBJ databases">
        <title>Single cell genomics of uncultured Tannerella BU063 (oral taxon 286).</title>
        <authorList>
            <person name="Beall C.J."/>
            <person name="Campbell A.G."/>
            <person name="Griffen A.L."/>
            <person name="Podar M."/>
            <person name="Leys E.J."/>
        </authorList>
    </citation>
    <scope>NUCLEOTIDE SEQUENCE [LARGE SCALE GENOMIC DNA]</scope>
    <source>
        <strain evidence="1">Cell 2</strain>
    </source>
</reference>
<evidence type="ECO:0000313" key="1">
    <source>
        <dbReference type="EMBL" id="ETK01248.1"/>
    </source>
</evidence>
<name>W2C2G7_9BACT</name>
<proteinExistence type="predicted"/>
<evidence type="ECO:0000313" key="2">
    <source>
        <dbReference type="Proteomes" id="UP000018837"/>
    </source>
</evidence>
<dbReference type="Proteomes" id="UP000018837">
    <property type="component" value="Unassembled WGS sequence"/>
</dbReference>
<sequence length="66" mass="7679">MSGDHNILITSPDSNSIDFSIGLFNILLIEKFEDATQHLQWRGNTSECHFFFFIQDEIILNKMMTI</sequence>
<organism evidence="1 2">
    <name type="scientific">Tannerella sp. oral taxon BU063 isolate Cell 2</name>
    <dbReference type="NCBI Taxonomy" id="1411148"/>
    <lineage>
        <taxon>Bacteria</taxon>
        <taxon>Pseudomonadati</taxon>
        <taxon>Bacteroidota</taxon>
        <taxon>Bacteroidia</taxon>
        <taxon>Bacteroidales</taxon>
        <taxon>Tannerellaceae</taxon>
        <taxon>Tannerella</taxon>
    </lineage>
</organism>
<gene>
    <name evidence="1" type="ORF">N425_11025</name>
</gene>
<dbReference type="AlphaFoldDB" id="W2C2G7"/>
<dbReference type="EMBL" id="AYUF01000489">
    <property type="protein sequence ID" value="ETK01248.1"/>
    <property type="molecule type" value="Genomic_DNA"/>
</dbReference>